<dbReference type="PANTHER" id="PTHR12176:SF80">
    <property type="entry name" value="EEF1A LYSINE METHYLTRANSFERASE 4"/>
    <property type="match status" value="1"/>
</dbReference>
<dbReference type="GO" id="GO:0008168">
    <property type="term" value="F:methyltransferase activity"/>
    <property type="evidence" value="ECO:0007669"/>
    <property type="project" value="UniProtKB-KW"/>
</dbReference>
<reference evidence="5" key="2">
    <citation type="submission" date="2021-03" db="UniProtKB">
        <authorList>
            <consortium name="EnsemblPlants"/>
        </authorList>
    </citation>
    <scope>IDENTIFICATION</scope>
</reference>
<dbReference type="CDD" id="cd02440">
    <property type="entry name" value="AdoMet_MTases"/>
    <property type="match status" value="1"/>
</dbReference>
<dbReference type="PANTHER" id="PTHR12176">
    <property type="entry name" value="SAM-DEPENDENT METHYLTRANSFERASE SUPERFAMILY PROTEIN"/>
    <property type="match status" value="1"/>
</dbReference>
<dbReference type="InterPro" id="IPR029063">
    <property type="entry name" value="SAM-dependent_MTases_sf"/>
</dbReference>
<keyword evidence="2" id="KW-0489">Methyltransferase</keyword>
<reference evidence="5" key="1">
    <citation type="journal article" date="2017" name="Nature">
        <title>The genome of Chenopodium quinoa.</title>
        <authorList>
            <person name="Jarvis D.E."/>
            <person name="Ho Y.S."/>
            <person name="Lightfoot D.J."/>
            <person name="Schmoeckel S.M."/>
            <person name="Li B."/>
            <person name="Borm T.J.A."/>
            <person name="Ohyanagi H."/>
            <person name="Mineta K."/>
            <person name="Michell C.T."/>
            <person name="Saber N."/>
            <person name="Kharbatia N.M."/>
            <person name="Rupper R.R."/>
            <person name="Sharp A.R."/>
            <person name="Dally N."/>
            <person name="Boughton B.A."/>
            <person name="Woo Y.H."/>
            <person name="Gao G."/>
            <person name="Schijlen E.G.W.M."/>
            <person name="Guo X."/>
            <person name="Momin A.A."/>
            <person name="Negrao S."/>
            <person name="Al-Babili S."/>
            <person name="Gehring C."/>
            <person name="Roessner U."/>
            <person name="Jung C."/>
            <person name="Murphy K."/>
            <person name="Arold S.T."/>
            <person name="Gojobori T."/>
            <person name="van der Linden C.G."/>
            <person name="van Loo E.N."/>
            <person name="Jellen E.N."/>
            <person name="Maughan P.J."/>
            <person name="Tester M."/>
        </authorList>
    </citation>
    <scope>NUCLEOTIDE SEQUENCE [LARGE SCALE GENOMIC DNA]</scope>
    <source>
        <strain evidence="5">cv. PI 614886</strain>
    </source>
</reference>
<sequence length="174" mass="19957">IKAMVADMLDLPFADDSFDVVIEKGTMDVLFVDNGDPWNPKAETISKVMAMLQGIHRVLKPNGIYISISFGQSHFRRPLFEAPDFTWSMKWSTFGDGFHYFFYTLKKGTRSLNSYQPCERLNLSFHQSACIKMNWKVKISYSGPTLMNRRTTKKVKWTRSSVIVTGSFAILFSC</sequence>
<dbReference type="InterPro" id="IPR051419">
    <property type="entry name" value="Lys/N-term_MeTrsfase_sf"/>
</dbReference>
<accession>A0A803LDW8</accession>
<evidence type="ECO:0000313" key="6">
    <source>
        <dbReference type="Proteomes" id="UP000596660"/>
    </source>
</evidence>
<keyword evidence="6" id="KW-1185">Reference proteome</keyword>
<protein>
    <recommendedName>
        <fullName evidence="4">Methyltransferase domain-containing protein</fullName>
    </recommendedName>
</protein>
<feature type="domain" description="Methyltransferase" evidence="4">
    <location>
        <begin position="3"/>
        <end position="71"/>
    </location>
</feature>
<dbReference type="Gene3D" id="3.40.50.150">
    <property type="entry name" value="Vaccinia Virus protein VP39"/>
    <property type="match status" value="1"/>
</dbReference>
<evidence type="ECO:0000256" key="2">
    <source>
        <dbReference type="ARBA" id="ARBA00022603"/>
    </source>
</evidence>
<proteinExistence type="inferred from homology"/>
<dbReference type="InterPro" id="IPR025714">
    <property type="entry name" value="Methyltranfer_dom"/>
</dbReference>
<dbReference type="Gramene" id="AUR62011374-RA">
    <property type="protein sequence ID" value="AUR62011374-RA:cds"/>
    <property type="gene ID" value="AUR62011374"/>
</dbReference>
<evidence type="ECO:0000256" key="3">
    <source>
        <dbReference type="ARBA" id="ARBA00022679"/>
    </source>
</evidence>
<dbReference type="Proteomes" id="UP000596660">
    <property type="component" value="Unplaced"/>
</dbReference>
<comment type="similarity">
    <text evidence="1">Belongs to the methyltransferase superfamily.</text>
</comment>
<dbReference type="GO" id="GO:0032259">
    <property type="term" value="P:methylation"/>
    <property type="evidence" value="ECO:0007669"/>
    <property type="project" value="UniProtKB-KW"/>
</dbReference>
<keyword evidence="3" id="KW-0808">Transferase</keyword>
<dbReference type="SUPFAM" id="SSF53335">
    <property type="entry name" value="S-adenosyl-L-methionine-dependent methyltransferases"/>
    <property type="match status" value="1"/>
</dbReference>
<evidence type="ECO:0000313" key="5">
    <source>
        <dbReference type="EnsemblPlants" id="AUR62011374-RA:cds"/>
    </source>
</evidence>
<evidence type="ECO:0000259" key="4">
    <source>
        <dbReference type="Pfam" id="PF13847"/>
    </source>
</evidence>
<organism evidence="5 6">
    <name type="scientific">Chenopodium quinoa</name>
    <name type="common">Quinoa</name>
    <dbReference type="NCBI Taxonomy" id="63459"/>
    <lineage>
        <taxon>Eukaryota</taxon>
        <taxon>Viridiplantae</taxon>
        <taxon>Streptophyta</taxon>
        <taxon>Embryophyta</taxon>
        <taxon>Tracheophyta</taxon>
        <taxon>Spermatophyta</taxon>
        <taxon>Magnoliopsida</taxon>
        <taxon>eudicotyledons</taxon>
        <taxon>Gunneridae</taxon>
        <taxon>Pentapetalae</taxon>
        <taxon>Caryophyllales</taxon>
        <taxon>Chenopodiaceae</taxon>
        <taxon>Chenopodioideae</taxon>
        <taxon>Atripliceae</taxon>
        <taxon>Chenopodium</taxon>
    </lineage>
</organism>
<name>A0A803LDW8_CHEQI</name>
<dbReference type="Pfam" id="PF13847">
    <property type="entry name" value="Methyltransf_31"/>
    <property type="match status" value="1"/>
</dbReference>
<evidence type="ECO:0000256" key="1">
    <source>
        <dbReference type="ARBA" id="ARBA00008361"/>
    </source>
</evidence>
<dbReference type="EnsemblPlants" id="AUR62011374-RA">
    <property type="protein sequence ID" value="AUR62011374-RA:cds"/>
    <property type="gene ID" value="AUR62011374"/>
</dbReference>
<dbReference type="AlphaFoldDB" id="A0A803LDW8"/>